<comment type="catalytic activity">
    <reaction evidence="5">
        <text>L-proline + a quinone = (S)-1-pyrroline-5-carboxylate + a quinol + H(+)</text>
        <dbReference type="Rhea" id="RHEA:23784"/>
        <dbReference type="ChEBI" id="CHEBI:15378"/>
        <dbReference type="ChEBI" id="CHEBI:17388"/>
        <dbReference type="ChEBI" id="CHEBI:24646"/>
        <dbReference type="ChEBI" id="CHEBI:60039"/>
        <dbReference type="ChEBI" id="CHEBI:132124"/>
        <dbReference type="EC" id="1.5.5.2"/>
    </reaction>
</comment>
<keyword evidence="8" id="KW-1185">Reference proteome</keyword>
<organism evidence="7 8">
    <name type="scientific">Aplosporella prunicola CBS 121167</name>
    <dbReference type="NCBI Taxonomy" id="1176127"/>
    <lineage>
        <taxon>Eukaryota</taxon>
        <taxon>Fungi</taxon>
        <taxon>Dikarya</taxon>
        <taxon>Ascomycota</taxon>
        <taxon>Pezizomycotina</taxon>
        <taxon>Dothideomycetes</taxon>
        <taxon>Dothideomycetes incertae sedis</taxon>
        <taxon>Botryosphaeriales</taxon>
        <taxon>Aplosporellaceae</taxon>
        <taxon>Aplosporella</taxon>
    </lineage>
</organism>
<keyword evidence="3 5" id="KW-0560">Oxidoreductase</keyword>
<dbReference type="PANTHER" id="PTHR13914">
    <property type="entry name" value="PROLINE OXIDASE"/>
    <property type="match status" value="1"/>
</dbReference>
<dbReference type="OrthoDB" id="5464at2759"/>
<dbReference type="GO" id="GO:0004657">
    <property type="term" value="F:proline dehydrogenase activity"/>
    <property type="evidence" value="ECO:0007669"/>
    <property type="project" value="UniProtKB-EC"/>
</dbReference>
<protein>
    <recommendedName>
        <fullName evidence="2 5">Proline dehydrogenase</fullName>
        <ecNumber evidence="2 5">1.5.5.2</ecNumber>
    </recommendedName>
</protein>
<dbReference type="Proteomes" id="UP000799438">
    <property type="component" value="Unassembled WGS sequence"/>
</dbReference>
<dbReference type="GO" id="GO:0010133">
    <property type="term" value="P:L-proline catabolic process to L-glutamate"/>
    <property type="evidence" value="ECO:0007669"/>
    <property type="project" value="TreeGrafter"/>
</dbReference>
<dbReference type="RefSeq" id="XP_033391764.1">
    <property type="nucleotide sequence ID" value="XM_033538505.1"/>
</dbReference>
<evidence type="ECO:0000313" key="8">
    <source>
        <dbReference type="Proteomes" id="UP000799438"/>
    </source>
</evidence>
<dbReference type="SUPFAM" id="SSF51730">
    <property type="entry name" value="FAD-linked oxidoreductase"/>
    <property type="match status" value="1"/>
</dbReference>
<dbReference type="GO" id="GO:0071949">
    <property type="term" value="F:FAD binding"/>
    <property type="evidence" value="ECO:0007669"/>
    <property type="project" value="TreeGrafter"/>
</dbReference>
<comment type="function">
    <text evidence="5">Converts proline to delta-1-pyrroline-5-carboxylate.</text>
</comment>
<dbReference type="GO" id="GO:0005739">
    <property type="term" value="C:mitochondrion"/>
    <property type="evidence" value="ECO:0007669"/>
    <property type="project" value="TreeGrafter"/>
</dbReference>
<dbReference type="EC" id="1.5.5.2" evidence="2 5"/>
<evidence type="ECO:0000256" key="5">
    <source>
        <dbReference type="RuleBase" id="RU364054"/>
    </source>
</evidence>
<evidence type="ECO:0000256" key="4">
    <source>
        <dbReference type="ARBA" id="ARBA00023062"/>
    </source>
</evidence>
<dbReference type="InterPro" id="IPR002872">
    <property type="entry name" value="Proline_DH_dom"/>
</dbReference>
<proteinExistence type="inferred from homology"/>
<dbReference type="AlphaFoldDB" id="A0A6A6AWR3"/>
<reference evidence="7" key="1">
    <citation type="journal article" date="2020" name="Stud. Mycol.">
        <title>101 Dothideomycetes genomes: a test case for predicting lifestyles and emergence of pathogens.</title>
        <authorList>
            <person name="Haridas S."/>
            <person name="Albert R."/>
            <person name="Binder M."/>
            <person name="Bloem J."/>
            <person name="Labutti K."/>
            <person name="Salamov A."/>
            <person name="Andreopoulos B."/>
            <person name="Baker S."/>
            <person name="Barry K."/>
            <person name="Bills G."/>
            <person name="Bluhm B."/>
            <person name="Cannon C."/>
            <person name="Castanera R."/>
            <person name="Culley D."/>
            <person name="Daum C."/>
            <person name="Ezra D."/>
            <person name="Gonzalez J."/>
            <person name="Henrissat B."/>
            <person name="Kuo A."/>
            <person name="Liang C."/>
            <person name="Lipzen A."/>
            <person name="Lutzoni F."/>
            <person name="Magnuson J."/>
            <person name="Mondo S."/>
            <person name="Nolan M."/>
            <person name="Ohm R."/>
            <person name="Pangilinan J."/>
            <person name="Park H.-J."/>
            <person name="Ramirez L."/>
            <person name="Alfaro M."/>
            <person name="Sun H."/>
            <person name="Tritt A."/>
            <person name="Yoshinaga Y."/>
            <person name="Zwiers L.-H."/>
            <person name="Turgeon B."/>
            <person name="Goodwin S."/>
            <person name="Spatafora J."/>
            <person name="Crous P."/>
            <person name="Grigoriev I."/>
        </authorList>
    </citation>
    <scope>NUCLEOTIDE SEQUENCE</scope>
    <source>
        <strain evidence="7">CBS 121167</strain>
    </source>
</reference>
<dbReference type="Pfam" id="PF01619">
    <property type="entry name" value="Pro_dh"/>
    <property type="match status" value="1"/>
</dbReference>
<evidence type="ECO:0000256" key="1">
    <source>
        <dbReference type="ARBA" id="ARBA00005869"/>
    </source>
</evidence>
<gene>
    <name evidence="7" type="ORF">K452DRAFT_259655</name>
</gene>
<dbReference type="PANTHER" id="PTHR13914:SF0">
    <property type="entry name" value="PROLINE DEHYDROGENASE 1, MITOCHONDRIAL"/>
    <property type="match status" value="1"/>
</dbReference>
<dbReference type="InterPro" id="IPR029041">
    <property type="entry name" value="FAD-linked_oxidoreductase-like"/>
</dbReference>
<evidence type="ECO:0000313" key="7">
    <source>
        <dbReference type="EMBL" id="KAF2136046.1"/>
    </source>
</evidence>
<dbReference type="GeneID" id="54296001"/>
<evidence type="ECO:0000259" key="6">
    <source>
        <dbReference type="Pfam" id="PF01619"/>
    </source>
</evidence>
<dbReference type="InterPro" id="IPR015659">
    <property type="entry name" value="Proline_oxidase"/>
</dbReference>
<dbReference type="EMBL" id="ML995536">
    <property type="protein sequence ID" value="KAF2136046.1"/>
    <property type="molecule type" value="Genomic_DNA"/>
</dbReference>
<keyword evidence="5" id="KW-0285">Flavoprotein</keyword>
<comment type="similarity">
    <text evidence="1 5">Belongs to the proline oxidase family.</text>
</comment>
<keyword evidence="5" id="KW-0274">FAD</keyword>
<keyword evidence="4 5" id="KW-0642">Proline metabolism</keyword>
<evidence type="ECO:0000256" key="3">
    <source>
        <dbReference type="ARBA" id="ARBA00023002"/>
    </source>
</evidence>
<evidence type="ECO:0000256" key="2">
    <source>
        <dbReference type="ARBA" id="ARBA00012695"/>
    </source>
</evidence>
<name>A0A6A6AWR3_9PEZI</name>
<feature type="domain" description="Proline dehydrogenase" evidence="6">
    <location>
        <begin position="109"/>
        <end position="432"/>
    </location>
</feature>
<dbReference type="Gene3D" id="3.20.20.220">
    <property type="match status" value="1"/>
</dbReference>
<comment type="cofactor">
    <cofactor evidence="5">
        <name>FAD</name>
        <dbReference type="ChEBI" id="CHEBI:57692"/>
    </cofactor>
</comment>
<sequence length="448" mass="49791">MSLRPLAIRRCAFPHGLQRRSLQELSRVSPSRLSPVERRPLQPLPLVSLLRSLLVLSFAALPSRLLSFTVSTLQRHADKIDTSRLARYLVKRTFYAQYCLGESAAEVSSTIAELRHFGITGVVLAQAKEANTNAVKAEQHAVVTDSQLQEWLRLNLETVRIAEPGDCIAVKYSGAGQNSIKLMKSMSPDQNLEDYPELKPLRDAGSQICDAAKAKGVRVLIDAEQQAILNGIDSLAMELMTSFNNGSEVVVYKTYQMYLKSTPSKLLQDLEISRKQGYIAGVKLVRGAYMHFEVDRSTIHDTKQDTDAAYDAAVTHLLTGKSSLNSTNAAPQWVADVMLASHNTQSIMEALELWRQRPSRSDKSAKGARHLSVAQLLGMADELSMQLAGHNLSSSEDQVSVYKYGTWGDPKDCLLYMLRRAEENKDSLARSRQSQRAILQELKCRMVG</sequence>
<accession>A0A6A6AWR3</accession>